<accession>A0A8S2DL51</accession>
<dbReference type="AlphaFoldDB" id="A0A8S2DL51"/>
<dbReference type="EMBL" id="CAJNOK010004679">
    <property type="protein sequence ID" value="CAF0945771.1"/>
    <property type="molecule type" value="Genomic_DNA"/>
</dbReference>
<dbReference type="Proteomes" id="UP000682733">
    <property type="component" value="Unassembled WGS sequence"/>
</dbReference>
<sequence length="188" mass="21635">MLVGDSKVLKIVVVVVFAVNIEKYSSKSENFEGYLILYLTGVLSVRPKLSERKKADHWFLAAVGLALVPRTIIEDTWAEIMDLYTPDHAGATEFNDYLVQTYVDSDVSLFNAQTWNVNDAIQNNLPRTNNHVEGYNKRLESNFPVHPHIYEFVRLLRDEHSFQHHQAEASEIRAPKRKKQYTNILTTS</sequence>
<comment type="caution">
    <text evidence="2">The sequence shown here is derived from an EMBL/GenBank/DDBJ whole genome shotgun (WGS) entry which is preliminary data.</text>
</comment>
<evidence type="ECO:0000313" key="3">
    <source>
        <dbReference type="EMBL" id="CAF3720461.1"/>
    </source>
</evidence>
<evidence type="ECO:0000313" key="4">
    <source>
        <dbReference type="Proteomes" id="UP000677228"/>
    </source>
</evidence>
<protein>
    <recommendedName>
        <fullName evidence="5">MULE transposase domain-containing protein</fullName>
    </recommendedName>
</protein>
<proteinExistence type="predicted"/>
<feature type="region of interest" description="Disordered" evidence="1">
    <location>
        <begin position="166"/>
        <end position="188"/>
    </location>
</feature>
<gene>
    <name evidence="2" type="ORF">OVA965_LOCUS11883</name>
    <name evidence="3" type="ORF">TMI583_LOCUS11887</name>
</gene>
<evidence type="ECO:0000256" key="1">
    <source>
        <dbReference type="SAM" id="MobiDB-lite"/>
    </source>
</evidence>
<evidence type="ECO:0000313" key="2">
    <source>
        <dbReference type="EMBL" id="CAF0945771.1"/>
    </source>
</evidence>
<name>A0A8S2DL51_9BILA</name>
<organism evidence="2 4">
    <name type="scientific">Didymodactylos carnosus</name>
    <dbReference type="NCBI Taxonomy" id="1234261"/>
    <lineage>
        <taxon>Eukaryota</taxon>
        <taxon>Metazoa</taxon>
        <taxon>Spiralia</taxon>
        <taxon>Gnathifera</taxon>
        <taxon>Rotifera</taxon>
        <taxon>Eurotatoria</taxon>
        <taxon>Bdelloidea</taxon>
        <taxon>Philodinida</taxon>
        <taxon>Philodinidae</taxon>
        <taxon>Didymodactylos</taxon>
    </lineage>
</organism>
<dbReference type="EMBL" id="CAJOBA010004684">
    <property type="protein sequence ID" value="CAF3720461.1"/>
    <property type="molecule type" value="Genomic_DNA"/>
</dbReference>
<reference evidence="2" key="1">
    <citation type="submission" date="2021-02" db="EMBL/GenBank/DDBJ databases">
        <authorList>
            <person name="Nowell W R."/>
        </authorList>
    </citation>
    <scope>NUCLEOTIDE SEQUENCE</scope>
</reference>
<evidence type="ECO:0008006" key="5">
    <source>
        <dbReference type="Google" id="ProtNLM"/>
    </source>
</evidence>
<dbReference type="Proteomes" id="UP000677228">
    <property type="component" value="Unassembled WGS sequence"/>
</dbReference>